<accession>A0A934N2V0</accession>
<keyword evidence="1" id="KW-0732">Signal</keyword>
<sequence>MIRTSSYLKKLWGSVIYALLSPALWATDTIEAASDTATTPVSYSLNISSPKTNWSFGNGLVSGKQLEVSGRVKEGVARVLVRIDHAKSHHYFSRFNHEQLLHAGPFTFYIDLDRLKTAHNQDFSAEEIRRIYLSPLTGKLDIQQVKILAKPKAPNAIRGWDFSPILAQSAWGFYSVTPDSTWQSIGGHSNTKPKQPILQGSLRGRDRPYHDELIRDGIEGLKQVILPLENGLWRVTLWTQDIGEWEYLPHPLERQITLNKQRILDESLSAESWRKQYYFQPLGLQHSDILAYQQGDVEPIHQAFWRQIGRKRGDPIDAIVEITDGQLNITLESPSPAGLFLSAVIATPWNHQAEQHLATFDQLREQAFKQRWPIVAQPNLSLEALTDVIKWGQDTPLIAQGELISLQVTIPQNMGALKQFILPLSNVFWFKQTPRLSRVGGQENALTLKSQLSSFDPHEKAPSQDEVWIIIGEVSKNTHAPTLAKGKLIFEQGELSTTFIPLNMTLPQAQQPVGLYLDYAPHLSWFSSQDAEQQAKQDYRFFKQFGLTGVAPALPTPNTSSESIQGFKRAAQLPLLTGLLPPFPAYTPLKRMLTQPLPELLETLAALNSLDSILLWSLGDEPGLFPDLDKKLMALNTKLAKSRPSLQRYAQLNHKQHDKLAAQFPHLLINQGYDLSASRFADLQTQGSDYYLYNLDNLRAAAGHYLWRSKAKGFWQWHARMPTAHPYDPTDGREDDVQFLMPTEHHGKQIIIRSDLLSLRTGINDLRWLTWLSQNAKKHIDFAILEQEIAQSISMSYKNNPFKNNDLNINIAKIKRLAQRLQLPQ</sequence>
<feature type="chain" id="PRO_5037072747" description="Glycoside hydrolase 123 C-terminal domain-containing protein" evidence="1">
    <location>
        <begin position="27"/>
        <end position="825"/>
    </location>
</feature>
<evidence type="ECO:0000256" key="1">
    <source>
        <dbReference type="SAM" id="SignalP"/>
    </source>
</evidence>
<comment type="caution">
    <text evidence="2">The sequence shown here is derived from an EMBL/GenBank/DDBJ whole genome shotgun (WGS) entry which is preliminary data.</text>
</comment>
<dbReference type="EMBL" id="JAEMNX010000011">
    <property type="protein sequence ID" value="MBJ7538253.1"/>
    <property type="molecule type" value="Genomic_DNA"/>
</dbReference>
<dbReference type="AlphaFoldDB" id="A0A934N2V0"/>
<organism evidence="2 3">
    <name type="scientific">Marinomonas transparens</name>
    <dbReference type="NCBI Taxonomy" id="2795388"/>
    <lineage>
        <taxon>Bacteria</taxon>
        <taxon>Pseudomonadati</taxon>
        <taxon>Pseudomonadota</taxon>
        <taxon>Gammaproteobacteria</taxon>
        <taxon>Oceanospirillales</taxon>
        <taxon>Oceanospirillaceae</taxon>
        <taxon>Marinomonas</taxon>
    </lineage>
</organism>
<evidence type="ECO:0008006" key="4">
    <source>
        <dbReference type="Google" id="ProtNLM"/>
    </source>
</evidence>
<keyword evidence="3" id="KW-1185">Reference proteome</keyword>
<dbReference type="RefSeq" id="WP_199468656.1">
    <property type="nucleotide sequence ID" value="NZ_JAEMNX010000011.1"/>
</dbReference>
<feature type="signal peptide" evidence="1">
    <location>
        <begin position="1"/>
        <end position="26"/>
    </location>
</feature>
<dbReference type="Proteomes" id="UP000628710">
    <property type="component" value="Unassembled WGS sequence"/>
</dbReference>
<evidence type="ECO:0000313" key="3">
    <source>
        <dbReference type="Proteomes" id="UP000628710"/>
    </source>
</evidence>
<evidence type="ECO:0000313" key="2">
    <source>
        <dbReference type="EMBL" id="MBJ7538253.1"/>
    </source>
</evidence>
<protein>
    <recommendedName>
        <fullName evidence="4">Glycoside hydrolase 123 C-terminal domain-containing protein</fullName>
    </recommendedName>
</protein>
<name>A0A934N2V0_9GAMM</name>
<proteinExistence type="predicted"/>
<gene>
    <name evidence="2" type="ORF">I8J31_11255</name>
</gene>
<reference evidence="2" key="1">
    <citation type="submission" date="2020-12" db="EMBL/GenBank/DDBJ databases">
        <title>Marinomonas arctica sp. nov., a psychrotolerant bacterium isolated from the Arctic.</title>
        <authorList>
            <person name="Zhang Y."/>
        </authorList>
    </citation>
    <scope>NUCLEOTIDE SEQUENCE</scope>
    <source>
        <strain evidence="2">C1424</strain>
    </source>
</reference>